<evidence type="ECO:0008006" key="4">
    <source>
        <dbReference type="Google" id="ProtNLM"/>
    </source>
</evidence>
<organism evidence="2 3">
    <name type="scientific">Rotaria sordida</name>
    <dbReference type="NCBI Taxonomy" id="392033"/>
    <lineage>
        <taxon>Eukaryota</taxon>
        <taxon>Metazoa</taxon>
        <taxon>Spiralia</taxon>
        <taxon>Gnathifera</taxon>
        <taxon>Rotifera</taxon>
        <taxon>Eurotatoria</taxon>
        <taxon>Bdelloidea</taxon>
        <taxon>Philodinida</taxon>
        <taxon>Philodinidae</taxon>
        <taxon>Rotaria</taxon>
    </lineage>
</organism>
<reference evidence="2" key="1">
    <citation type="submission" date="2021-02" db="EMBL/GenBank/DDBJ databases">
        <authorList>
            <person name="Nowell W R."/>
        </authorList>
    </citation>
    <scope>NUCLEOTIDE SEQUENCE</scope>
</reference>
<dbReference type="InterPro" id="IPR003961">
    <property type="entry name" value="FN3_dom"/>
</dbReference>
<dbReference type="Gene3D" id="3.90.176.10">
    <property type="entry name" value="Toxin ADP-ribosyltransferase, Chain A, domain 1"/>
    <property type="match status" value="1"/>
</dbReference>
<accession>A0A815W9U3</accession>
<dbReference type="EMBL" id="CAJNOH010001917">
    <property type="protein sequence ID" value="CAF1260286.1"/>
    <property type="molecule type" value="Genomic_DNA"/>
</dbReference>
<proteinExistence type="predicted"/>
<evidence type="ECO:0000313" key="1">
    <source>
        <dbReference type="EMBL" id="CAF1260286.1"/>
    </source>
</evidence>
<dbReference type="InterPro" id="IPR036116">
    <property type="entry name" value="FN3_sf"/>
</dbReference>
<protein>
    <recommendedName>
        <fullName evidence="4">Mono(ADP-ribosyl)transferase</fullName>
    </recommendedName>
</protein>
<dbReference type="SUPFAM" id="SSF49265">
    <property type="entry name" value="Fibronectin type III"/>
    <property type="match status" value="1"/>
</dbReference>
<feature type="non-terminal residue" evidence="2">
    <location>
        <position position="1"/>
    </location>
</feature>
<dbReference type="AlphaFoldDB" id="A0A815W9U3"/>
<dbReference type="CDD" id="cd00063">
    <property type="entry name" value="FN3"/>
    <property type="match status" value="1"/>
</dbReference>
<dbReference type="Proteomes" id="UP000663870">
    <property type="component" value="Unassembled WGS sequence"/>
</dbReference>
<keyword evidence="3" id="KW-1185">Reference proteome</keyword>
<dbReference type="SUPFAM" id="SSF56399">
    <property type="entry name" value="ADP-ribosylation"/>
    <property type="match status" value="1"/>
</dbReference>
<dbReference type="InterPro" id="IPR013783">
    <property type="entry name" value="Ig-like_fold"/>
</dbReference>
<evidence type="ECO:0000313" key="2">
    <source>
        <dbReference type="EMBL" id="CAF1540512.1"/>
    </source>
</evidence>
<name>A0A815W9U3_9BILA</name>
<gene>
    <name evidence="2" type="ORF">JXQ802_LOCUS42913</name>
    <name evidence="1" type="ORF">PYM288_LOCUS27842</name>
</gene>
<comment type="caution">
    <text evidence="2">The sequence shown here is derived from an EMBL/GenBank/DDBJ whole genome shotgun (WGS) entry which is preliminary data.</text>
</comment>
<evidence type="ECO:0000313" key="3">
    <source>
        <dbReference type="Proteomes" id="UP000663870"/>
    </source>
</evidence>
<dbReference type="Proteomes" id="UP000663854">
    <property type="component" value="Unassembled WGS sequence"/>
</dbReference>
<dbReference type="EMBL" id="CAJNOL010002987">
    <property type="protein sequence ID" value="CAF1540512.1"/>
    <property type="molecule type" value="Genomic_DNA"/>
</dbReference>
<dbReference type="Gene3D" id="2.60.40.10">
    <property type="entry name" value="Immunoglobulins"/>
    <property type="match status" value="1"/>
</dbReference>
<sequence>MGAKEGKILGPTLGYSQEPLLPLINACEPLSSIIPDISKHASSALESTPSNPADGLTRDESAAIRLFTMKWADENKSLHTILNDTLKTADRENLKPWHKYLKLFLTALAKIPCLPSDTIWHGVRGNISGEYPSNKSVIWWSFVSCTNDITVLSNPAYLGDTGERTLFSIEVINARSISAHSYPGTDLEILLLPGTYVVVKSIFSPSLGLNIHHLVQEKPKEVLLEPPFEDACLYPKHGLNVKLSNCSSPCSCHVQTNKTDNLVPAEFFPNTTKGSVHIKNLQPYTLYLFDINCSEVMATKTYATRTDVYRPSSPLNIELTLNGQRLRLKWKPPAFPQGPIDEYQVIVDGVQVKPPMKNTELSYEMNKDYVAGITHTISVKACNIDTQNRTLCSDPKDTEISYFRNKTSTSSNIAPMESISIKQISFMIILLMKIL</sequence>